<evidence type="ECO:0000313" key="5">
    <source>
        <dbReference type="RefSeq" id="XP_008284762.1"/>
    </source>
</evidence>
<dbReference type="Ensembl" id="ENSSPAT00000010546.1">
    <property type="protein sequence ID" value="ENSSPAP00000010366.1"/>
    <property type="gene ID" value="ENSSPAG00000007897.1"/>
</dbReference>
<gene>
    <name evidence="5" type="primary">LOC103360688</name>
</gene>
<dbReference type="OrthoDB" id="2337140at2759"/>
<feature type="region of interest" description="Disordered" evidence="1">
    <location>
        <begin position="76"/>
        <end position="97"/>
    </location>
</feature>
<dbReference type="Proteomes" id="UP000694891">
    <property type="component" value="Unplaced"/>
</dbReference>
<accession>A0A3B4ZRJ1</accession>
<dbReference type="InterPro" id="IPR001660">
    <property type="entry name" value="SAM"/>
</dbReference>
<organism evidence="3">
    <name type="scientific">Stegastes partitus</name>
    <name type="common">bicolor damselfish</name>
    <dbReference type="NCBI Taxonomy" id="144197"/>
    <lineage>
        <taxon>Eukaryota</taxon>
        <taxon>Metazoa</taxon>
        <taxon>Chordata</taxon>
        <taxon>Craniata</taxon>
        <taxon>Vertebrata</taxon>
        <taxon>Euteleostomi</taxon>
        <taxon>Actinopterygii</taxon>
        <taxon>Neopterygii</taxon>
        <taxon>Teleostei</taxon>
        <taxon>Neoteleostei</taxon>
        <taxon>Acanthomorphata</taxon>
        <taxon>Ovalentaria</taxon>
        <taxon>Pomacentridae</taxon>
        <taxon>Stegastes</taxon>
    </lineage>
</organism>
<dbReference type="STRING" id="144197.ENSSPAP00000010366"/>
<evidence type="ECO:0000313" key="4">
    <source>
        <dbReference type="Proteomes" id="UP000694891"/>
    </source>
</evidence>
<dbReference type="PANTHER" id="PTHR16155">
    <property type="entry name" value="DED DOMAIN-CONTAINING PROTEIN"/>
    <property type="match status" value="1"/>
</dbReference>
<dbReference type="RefSeq" id="XP_008284762.1">
    <property type="nucleotide sequence ID" value="XM_008286540.1"/>
</dbReference>
<evidence type="ECO:0000256" key="1">
    <source>
        <dbReference type="SAM" id="MobiDB-lite"/>
    </source>
</evidence>
<dbReference type="InterPro" id="IPR013761">
    <property type="entry name" value="SAM/pointed_sf"/>
</dbReference>
<proteinExistence type="predicted"/>
<sequence>MEWQELSWDRWTESHVSSWLRFIGTEEAHIKTLEEEKVTGPDLATLHREFFSNTVGMNSVQIEHLLRKREELLKSGQEPKLSSQEASDEAEQSSIPTACSDSWTSSVEALSFCEYRKFDQNEKDCRYVKHKVLPPETGTDNMLVPCHEYKSLENAHKLDSKLLKVKVAMEVLRFACACMNMRANGTIHFGIMDKVKGSHKHGEIIGIPIRNQEDFVDALDYIEKCFKGSNQQTDARSCIRNPRFIEVLDKETPEKTWVIEYDVVPKATTVKGKIYSVGVPRPTDKDKVKCEEKVPYYRAGANTKRVTDDDLVEFIQGLREKDQQREEAEASSHETPLDFREDQKRKLRILLTCGKTHMDNSLRYIVVTSKIQPEHLDSIDFLVNMNLFCVFDFDPDSKTSGFCGTYRKQKAVNLHFLKDYAGDDRLESSDFIKSLQLFEKTSWIFSNGRSDFPGGEQPCDETTWIRTRKKKLKRAVSVICNDILPRHSFVVLFLLTSDVEQPLVETFHEFYAEMNGHDFLTVISESKDNFKRFSSLAQVSCPISALKEISVEMPLSHVDASVQSIQLSKNQPTRKLPVFSGGLCFLKSVDEAMLDSLEIISVDQCNETKLEIMSEDEIQQTESYFYQGGKIDWLNFWLADKRKCGDIIKRDAYREASTILDNIAHRTKAKRPIESVSIYHQPGSGGSTVARQILWGWRNKVRCAVVKQGKEITTVCEHAVKLREHDENDKSSCLPVLLLLENHNADSIDELRGQLGNVIATKKISASTLCFILLICSRSNDPEKMCRASPSQTVAVTHKLSDAEKPLFSEKLEQLKLQNQTDFILTFVLMSEEFKPSYVEDFVKNLLVKTDHSSLTTRLIRFVALLNSYVDDSYISVSHCEASLGITAYVDSAQYQAFVEGLSDEARLLLIHLKQSSTHIQSIRIIHPLVAKEILRQLSAHVPLNDIAMDLITDKVLINHRFDQVTFLKFIKDFFIRRNKKSRGDLADTAFSPFIEHVKACNCDGDCDCNVQKAVDLMKAAFIALGKDAYVAQQLARLLYIHFRFKEALEWAEEAKSLLPHDTFVLDTVGQVYKWWFYCLFDTLEVEEPSPEMGIEIISIALKGMSAFRVSERTPTKENVTINSSYYGEVDVGCRLLKFLSGVDVFSNSTGKSELMRYLLTDHIPADVKTPWQKFHQQLKGLQKNLSHALEYISEDLSYFQTDISEEDEEFDARDPEQLYNPRKWLTRKSAAYAKFFCIMPEDGDEAAEGNSDDLASASEELSPFQRQMRTHRLGGGNVTSILNLHYDKKPHNAGNKLETIINMYQQNLIWKDLDPAELANFIFCQIALNCILPGSSKLMSLQQLQDLSKRFISRGRSMSSASALFLLSLLFWPETSNELSSADAKILSLAIDDLQKLWELKIHRMTPRKSRTATHFYLAKARGLNKIVHKSAIEKHIEGTLSERNLKWRGGEVWKTKEAKQLLKRVEGWTENGNLFVKVGGDRRIRVIPRHSSSLPNGNENVTFYLGFSFDGVGAFDIRVTE</sequence>
<name>A0A3B4ZRJ1_9TELE</name>
<dbReference type="Gene3D" id="1.10.150.50">
    <property type="entry name" value="Transcription Factor, Ets-1"/>
    <property type="match status" value="1"/>
</dbReference>
<keyword evidence="4" id="KW-1185">Reference proteome</keyword>
<feature type="domain" description="SAM" evidence="2">
    <location>
        <begin position="11"/>
        <end position="76"/>
    </location>
</feature>
<dbReference type="GeneID" id="103360688"/>
<reference evidence="3" key="1">
    <citation type="submission" date="2023-09" db="UniProtKB">
        <authorList>
            <consortium name="Ensembl"/>
        </authorList>
    </citation>
    <scope>IDENTIFICATION</scope>
</reference>
<protein>
    <submittedName>
        <fullName evidence="3 5">Sterile alpha motif domain-containing protein 9-like</fullName>
    </submittedName>
</protein>
<evidence type="ECO:0000313" key="3">
    <source>
        <dbReference type="Ensembl" id="ENSSPAP00000010366.1"/>
    </source>
</evidence>
<dbReference type="SUPFAM" id="SSF47769">
    <property type="entry name" value="SAM/Pointed domain"/>
    <property type="match status" value="1"/>
</dbReference>
<dbReference type="PANTHER" id="PTHR16155:SF3">
    <property type="entry name" value="STERILE ALPHA MOTIF DOMAIN-CONTAINING PROTEIN 9-LIKE"/>
    <property type="match status" value="1"/>
</dbReference>
<dbReference type="PROSITE" id="PS50105">
    <property type="entry name" value="SAM_DOMAIN"/>
    <property type="match status" value="1"/>
</dbReference>
<evidence type="ECO:0000259" key="2">
    <source>
        <dbReference type="PROSITE" id="PS50105"/>
    </source>
</evidence>
<reference evidence="5" key="2">
    <citation type="submission" date="2025-04" db="UniProtKB">
        <authorList>
            <consortium name="RefSeq"/>
        </authorList>
    </citation>
    <scope>IDENTIFICATION</scope>
</reference>
<dbReference type="GeneTree" id="ENSGT00390000013973"/>
<dbReference type="GO" id="GO:0005737">
    <property type="term" value="C:cytoplasm"/>
    <property type="evidence" value="ECO:0007669"/>
    <property type="project" value="TreeGrafter"/>
</dbReference>